<gene>
    <name evidence="1" type="ORF">BDV36DRAFT_58413</name>
</gene>
<evidence type="ECO:0000313" key="2">
    <source>
        <dbReference type="Proteomes" id="UP000325395"/>
    </source>
</evidence>
<dbReference type="EMBL" id="ML735834">
    <property type="protein sequence ID" value="KAE8412461.1"/>
    <property type="molecule type" value="Genomic_DNA"/>
</dbReference>
<reference evidence="1 2" key="1">
    <citation type="submission" date="2019-04" db="EMBL/GenBank/DDBJ databases">
        <authorList>
            <consortium name="DOE Joint Genome Institute"/>
            <person name="Mondo S."/>
            <person name="Kjaerbolling I."/>
            <person name="Vesth T."/>
            <person name="Frisvad J.C."/>
            <person name="Nybo J.L."/>
            <person name="Theobald S."/>
            <person name="Kildgaard S."/>
            <person name="Isbrandt T."/>
            <person name="Kuo A."/>
            <person name="Sato A."/>
            <person name="Lyhne E.K."/>
            <person name="Kogle M.E."/>
            <person name="Wiebenga A."/>
            <person name="Kun R.S."/>
            <person name="Lubbers R.J."/>
            <person name="Makela M.R."/>
            <person name="Barry K."/>
            <person name="Chovatia M."/>
            <person name="Clum A."/>
            <person name="Daum C."/>
            <person name="Haridas S."/>
            <person name="He G."/>
            <person name="LaButti K."/>
            <person name="Lipzen A."/>
            <person name="Riley R."/>
            <person name="Salamov A."/>
            <person name="Simmons B.A."/>
            <person name="Magnuson J.K."/>
            <person name="Henrissat B."/>
            <person name="Mortensen U.H."/>
            <person name="Larsen T.O."/>
            <person name="Devries R.P."/>
            <person name="Grigoriev I.V."/>
            <person name="Machida M."/>
            <person name="Baker S.E."/>
            <person name="Andersen M.R."/>
            <person name="Cantor M.N."/>
            <person name="Hua S.X."/>
        </authorList>
    </citation>
    <scope>NUCLEOTIDE SEQUENCE [LARGE SCALE GENOMIC DNA]</scope>
    <source>
        <strain evidence="1 2">CBS 117616</strain>
    </source>
</reference>
<evidence type="ECO:0000313" key="1">
    <source>
        <dbReference type="EMBL" id="KAE8412461.1"/>
    </source>
</evidence>
<dbReference type="Proteomes" id="UP000325395">
    <property type="component" value="Unassembled WGS sequence"/>
</dbReference>
<accession>A0ABQ6W8J5</accession>
<sequence length="210" mass="23791">MSFTEWMVHLSTKHKALITLPPMYILTQAECTTKSMYSKPHFPLKDSYPPNISILVLNMLTQCTYPQIHRVNVELICSPFPQHPVLEFTFSLQIIPTTKLCYTQLLPCFVPSSTRTPQIKSRQSQLNPSVPYFTIELSSSRNRLVCLYTGFETIALLLSPFHDGLALKALSLSLSLYAHTYIYSEFSDLIKRTPATTSPIPNVSGHTCYP</sequence>
<proteinExistence type="predicted"/>
<name>A0ABQ6W8J5_9EURO</name>
<organism evidence="1 2">
    <name type="scientific">Aspergillus pseudocaelatus</name>
    <dbReference type="NCBI Taxonomy" id="1825620"/>
    <lineage>
        <taxon>Eukaryota</taxon>
        <taxon>Fungi</taxon>
        <taxon>Dikarya</taxon>
        <taxon>Ascomycota</taxon>
        <taxon>Pezizomycotina</taxon>
        <taxon>Eurotiomycetes</taxon>
        <taxon>Eurotiomycetidae</taxon>
        <taxon>Eurotiales</taxon>
        <taxon>Aspergillaceae</taxon>
        <taxon>Aspergillus</taxon>
        <taxon>Aspergillus subgen. Circumdati</taxon>
    </lineage>
</organism>
<protein>
    <submittedName>
        <fullName evidence="1">Uncharacterized protein</fullName>
    </submittedName>
</protein>
<keyword evidence="2" id="KW-1185">Reference proteome</keyword>